<dbReference type="EMBL" id="OK499991">
    <property type="protein sequence ID" value="UGO50601.1"/>
    <property type="molecule type" value="Genomic_DNA"/>
</dbReference>
<protein>
    <submittedName>
        <fullName evidence="1">Uncharacterized protein</fullName>
    </submittedName>
</protein>
<reference evidence="1" key="1">
    <citation type="submission" date="2021-10" db="EMBL/GenBank/DDBJ databases">
        <authorList>
            <person name="Lavering E.D."/>
            <person name="James R."/>
            <person name="Fairholm J.D."/>
            <person name="Ogilvie B.H."/>
            <person name="Thurgood T.L."/>
            <person name="Robison R.A."/>
            <person name="Grose J.H."/>
        </authorList>
    </citation>
    <scope>NUCLEOTIDE SEQUENCE</scope>
</reference>
<sequence>MTKIKAVDFLSQVRTVEEFETFVSLLASTKGAITSQLQGFANDTLTSDIEELISEMEYTVQWINDRLESGAYDGNYDVLDSLRGHKSYLNKSIFQLQNNIEYSITIQIQQYTEGLEWKDTPVEERKIYGVDREECESNAYQLVKIISKINENEIRYTINNSSNGRYVGSDYKFNNYYNKGGKN</sequence>
<gene>
    <name evidence="1" type="ORF">SOPHRITA_10</name>
</gene>
<organism evidence="1 2">
    <name type="scientific">Bacillus phage vB_BanS_Sophrita</name>
    <dbReference type="NCBI Taxonomy" id="2894790"/>
    <lineage>
        <taxon>Viruses</taxon>
        <taxon>Duplodnaviria</taxon>
        <taxon>Heunggongvirae</taxon>
        <taxon>Uroviricota</taxon>
        <taxon>Caudoviricetes</taxon>
        <taxon>Joanripponvirinae</taxon>
        <taxon>Sophritavirus</taxon>
        <taxon>Sophritavirus sophrita</taxon>
    </lineage>
</organism>
<accession>A0AAE8YTP0</accession>
<evidence type="ECO:0000313" key="2">
    <source>
        <dbReference type="Proteomes" id="UP000827460"/>
    </source>
</evidence>
<name>A0AAE8YTP0_9CAUD</name>
<evidence type="ECO:0000313" key="1">
    <source>
        <dbReference type="EMBL" id="UGO50601.1"/>
    </source>
</evidence>
<keyword evidence="2" id="KW-1185">Reference proteome</keyword>
<proteinExistence type="predicted"/>
<dbReference type="Proteomes" id="UP000827460">
    <property type="component" value="Segment"/>
</dbReference>